<comment type="caution">
    <text evidence="4">The sequence shown here is derived from an EMBL/GenBank/DDBJ whole genome shotgun (WGS) entry which is preliminary data.</text>
</comment>
<protein>
    <recommendedName>
        <fullName evidence="3">Rho-GAP domain-containing protein</fullName>
    </recommendedName>
</protein>
<dbReference type="GO" id="GO:0005096">
    <property type="term" value="F:GTPase activator activity"/>
    <property type="evidence" value="ECO:0007669"/>
    <property type="project" value="TreeGrafter"/>
</dbReference>
<evidence type="ECO:0000313" key="4">
    <source>
        <dbReference type="EMBL" id="PRP88545.1"/>
    </source>
</evidence>
<dbReference type="Gene3D" id="1.10.555.10">
    <property type="entry name" value="Rho GTPase activation protein"/>
    <property type="match status" value="1"/>
</dbReference>
<dbReference type="Gene3D" id="1.10.287.1490">
    <property type="match status" value="1"/>
</dbReference>
<evidence type="ECO:0000313" key="5">
    <source>
        <dbReference type="Proteomes" id="UP000241769"/>
    </source>
</evidence>
<dbReference type="CDD" id="cd00159">
    <property type="entry name" value="RhoGAP"/>
    <property type="match status" value="1"/>
</dbReference>
<dbReference type="SMART" id="SM00324">
    <property type="entry name" value="RhoGAP"/>
    <property type="match status" value="1"/>
</dbReference>
<keyword evidence="5" id="KW-1185">Reference proteome</keyword>
<dbReference type="Proteomes" id="UP000241769">
    <property type="component" value="Unassembled WGS sequence"/>
</dbReference>
<feature type="coiled-coil region" evidence="1">
    <location>
        <begin position="47"/>
        <end position="162"/>
    </location>
</feature>
<feature type="domain" description="Rho-GAP" evidence="3">
    <location>
        <begin position="273"/>
        <end position="452"/>
    </location>
</feature>
<dbReference type="PANTHER" id="PTHR45808">
    <property type="entry name" value="RHO GTPASE-ACTIVATING PROTEIN 68F"/>
    <property type="match status" value="1"/>
</dbReference>
<feature type="region of interest" description="Disordered" evidence="2">
    <location>
        <begin position="1"/>
        <end position="27"/>
    </location>
</feature>
<gene>
    <name evidence="4" type="ORF">PROFUN_02956</name>
</gene>
<dbReference type="Pfam" id="PF00620">
    <property type="entry name" value="RhoGAP"/>
    <property type="match status" value="1"/>
</dbReference>
<evidence type="ECO:0000259" key="3">
    <source>
        <dbReference type="PROSITE" id="PS50238"/>
    </source>
</evidence>
<feature type="compositionally biased region" description="Acidic residues" evidence="2">
    <location>
        <begin position="1"/>
        <end position="13"/>
    </location>
</feature>
<dbReference type="GO" id="GO:0007264">
    <property type="term" value="P:small GTPase-mediated signal transduction"/>
    <property type="evidence" value="ECO:0007669"/>
    <property type="project" value="TreeGrafter"/>
</dbReference>
<keyword evidence="1" id="KW-0175">Coiled coil</keyword>
<dbReference type="PROSITE" id="PS50238">
    <property type="entry name" value="RHOGAP"/>
    <property type="match status" value="1"/>
</dbReference>
<feature type="region of interest" description="Disordered" evidence="2">
    <location>
        <begin position="197"/>
        <end position="224"/>
    </location>
</feature>
<reference evidence="4 5" key="1">
    <citation type="journal article" date="2018" name="Genome Biol. Evol.">
        <title>Multiple Roots of Fruiting Body Formation in Amoebozoa.</title>
        <authorList>
            <person name="Hillmann F."/>
            <person name="Forbes G."/>
            <person name="Novohradska S."/>
            <person name="Ferling I."/>
            <person name="Riege K."/>
            <person name="Groth M."/>
            <person name="Westermann M."/>
            <person name="Marz M."/>
            <person name="Spaller T."/>
            <person name="Winckler T."/>
            <person name="Schaap P."/>
            <person name="Glockner G."/>
        </authorList>
    </citation>
    <scope>NUCLEOTIDE SEQUENCE [LARGE SCALE GENOMIC DNA]</scope>
    <source>
        <strain evidence="4 5">Jena</strain>
    </source>
</reference>
<dbReference type="InParanoid" id="A0A2P6NX55"/>
<accession>A0A2P6NX55</accession>
<sequence length="476" mass="54104">MSDPEDSNEEDAYSETSVHSEDDEECGADCIHKKKQYKILTMFITYQAEAEKESEDSKDKIEKQQQDIEDLKSQLDQLEEEIIEKEDVISSLETTLNNEKRENIGTLTTLMQEIEYMEKGNSQLEEEKNALVIQVEQQSREMKEKDERIRSLEAQLNEMTSAPKIVSQPSRDDEPTPLSDILNKVTRIENLLQENLMTSEQEKKNMQDMKKQLDAQRSKNTDKSVSLLQNSISAMLAKKTEEKVKGLMGRGAFRSSRDPSKDEETWRGPLFGENMEEVAERQQALIPKIILETVAWMRQKEGYRQIGVFVLPALSKQLKGLRDEYDEKGSVDLSVNRHLVHVIAALLKSYLKEIPGSVIPQKFHASATLIADAPHQQQSAKIRDLVQSLPQVHRDTFLIVSQLLSQVAANHSVNNMDAAHTSKVFTPILFGNDSKKLQKVLERVLNDFKPFEDLLSGDVRGAIAIEEEKVPPPAPF</sequence>
<name>A0A2P6NX55_9EUKA</name>
<dbReference type="InterPro" id="IPR008936">
    <property type="entry name" value="Rho_GTPase_activation_prot"/>
</dbReference>
<dbReference type="AlphaFoldDB" id="A0A2P6NX55"/>
<dbReference type="PANTHER" id="PTHR45808:SF2">
    <property type="entry name" value="RHO GTPASE-ACTIVATING PROTEIN 68F"/>
    <property type="match status" value="1"/>
</dbReference>
<dbReference type="SUPFAM" id="SSF48350">
    <property type="entry name" value="GTPase activation domain, GAP"/>
    <property type="match status" value="1"/>
</dbReference>
<feature type="compositionally biased region" description="Basic and acidic residues" evidence="2">
    <location>
        <begin position="200"/>
        <end position="222"/>
    </location>
</feature>
<dbReference type="EMBL" id="MDYQ01000009">
    <property type="protein sequence ID" value="PRP88545.1"/>
    <property type="molecule type" value="Genomic_DNA"/>
</dbReference>
<organism evidence="4 5">
    <name type="scientific">Planoprotostelium fungivorum</name>
    <dbReference type="NCBI Taxonomy" id="1890364"/>
    <lineage>
        <taxon>Eukaryota</taxon>
        <taxon>Amoebozoa</taxon>
        <taxon>Evosea</taxon>
        <taxon>Variosea</taxon>
        <taxon>Cavosteliida</taxon>
        <taxon>Cavosteliaceae</taxon>
        <taxon>Planoprotostelium</taxon>
    </lineage>
</organism>
<dbReference type="GO" id="GO:0005737">
    <property type="term" value="C:cytoplasm"/>
    <property type="evidence" value="ECO:0007669"/>
    <property type="project" value="TreeGrafter"/>
</dbReference>
<dbReference type="OrthoDB" id="185175at2759"/>
<proteinExistence type="predicted"/>
<evidence type="ECO:0000256" key="1">
    <source>
        <dbReference type="SAM" id="Coils"/>
    </source>
</evidence>
<dbReference type="InterPro" id="IPR000198">
    <property type="entry name" value="RhoGAP_dom"/>
</dbReference>
<evidence type="ECO:0000256" key="2">
    <source>
        <dbReference type="SAM" id="MobiDB-lite"/>
    </source>
</evidence>